<dbReference type="NCBIfam" id="TIGR01967">
    <property type="entry name" value="DEAH_box_HrpA"/>
    <property type="match status" value="1"/>
</dbReference>
<dbReference type="PANTHER" id="PTHR18934:SF99">
    <property type="entry name" value="ATP-DEPENDENT RNA HELICASE DHX37-RELATED"/>
    <property type="match status" value="1"/>
</dbReference>
<dbReference type="InterPro" id="IPR010222">
    <property type="entry name" value="RNA_helicase_HrpA"/>
</dbReference>
<dbReference type="SMART" id="SM00847">
    <property type="entry name" value="HA2"/>
    <property type="match status" value="1"/>
</dbReference>
<dbReference type="Pfam" id="PF07717">
    <property type="entry name" value="OB_NTP_bind"/>
    <property type="match status" value="1"/>
</dbReference>
<organism evidence="8 9">
    <name type="scientific">Spectribacter acetivorans</name>
    <dbReference type="NCBI Taxonomy" id="3075603"/>
    <lineage>
        <taxon>Bacteria</taxon>
        <taxon>Pseudomonadati</taxon>
        <taxon>Pseudomonadota</taxon>
        <taxon>Gammaproteobacteria</taxon>
        <taxon>Salinisphaerales</taxon>
        <taxon>Salinisphaeraceae</taxon>
        <taxon>Spectribacter</taxon>
    </lineage>
</organism>
<name>A0ABU3BBL0_9GAMM</name>
<dbReference type="InterPro" id="IPR011709">
    <property type="entry name" value="DEAD-box_helicase_OB_fold"/>
</dbReference>
<dbReference type="InterPro" id="IPR027417">
    <property type="entry name" value="P-loop_NTPase"/>
</dbReference>
<dbReference type="EC" id="3.6.4.13" evidence="8"/>
<gene>
    <name evidence="8" type="primary">hrpA</name>
    <name evidence="8" type="ORF">RM531_12020</name>
</gene>
<evidence type="ECO:0000256" key="1">
    <source>
        <dbReference type="ARBA" id="ARBA00022741"/>
    </source>
</evidence>
<accession>A0ABU3BBL0</accession>
<dbReference type="PROSITE" id="PS51192">
    <property type="entry name" value="HELICASE_ATP_BIND_1"/>
    <property type="match status" value="1"/>
</dbReference>
<feature type="region of interest" description="Disordered" evidence="5">
    <location>
        <begin position="1"/>
        <end position="36"/>
    </location>
</feature>
<dbReference type="PROSITE" id="PS51194">
    <property type="entry name" value="HELICASE_CTER"/>
    <property type="match status" value="1"/>
</dbReference>
<keyword evidence="2 8" id="KW-0378">Hydrolase</keyword>
<protein>
    <submittedName>
        <fullName evidence="8">ATP-dependent RNA helicase HrpA</fullName>
        <ecNumber evidence="8">3.6.4.13</ecNumber>
    </submittedName>
</protein>
<dbReference type="Pfam" id="PF11898">
    <property type="entry name" value="DUF3418"/>
    <property type="match status" value="1"/>
</dbReference>
<dbReference type="InterPro" id="IPR048333">
    <property type="entry name" value="HA2_WH"/>
</dbReference>
<keyword evidence="9" id="KW-1185">Reference proteome</keyword>
<comment type="caution">
    <text evidence="8">The sequence shown here is derived from an EMBL/GenBank/DDBJ whole genome shotgun (WGS) entry which is preliminary data.</text>
</comment>
<evidence type="ECO:0000259" key="7">
    <source>
        <dbReference type="PROSITE" id="PS51194"/>
    </source>
</evidence>
<evidence type="ECO:0000256" key="5">
    <source>
        <dbReference type="SAM" id="MobiDB-lite"/>
    </source>
</evidence>
<dbReference type="EMBL" id="JAVRHY010000011">
    <property type="protein sequence ID" value="MDT0619202.1"/>
    <property type="molecule type" value="Genomic_DNA"/>
</dbReference>
<reference evidence="8 9" key="1">
    <citation type="submission" date="2023-09" db="EMBL/GenBank/DDBJ databases">
        <authorList>
            <person name="Rey-Velasco X."/>
        </authorList>
    </citation>
    <scope>NUCLEOTIDE SEQUENCE [LARGE SCALE GENOMIC DNA]</scope>
    <source>
        <strain evidence="8 9">P385</strain>
    </source>
</reference>
<keyword evidence="4" id="KW-0067">ATP-binding</keyword>
<evidence type="ECO:0000256" key="2">
    <source>
        <dbReference type="ARBA" id="ARBA00022801"/>
    </source>
</evidence>
<evidence type="ECO:0000313" key="8">
    <source>
        <dbReference type="EMBL" id="MDT0619202.1"/>
    </source>
</evidence>
<dbReference type="InterPro" id="IPR001650">
    <property type="entry name" value="Helicase_C-like"/>
</dbReference>
<dbReference type="SUPFAM" id="SSF52540">
    <property type="entry name" value="P-loop containing nucleoside triphosphate hydrolases"/>
    <property type="match status" value="1"/>
</dbReference>
<keyword evidence="3 8" id="KW-0347">Helicase</keyword>
<dbReference type="Gene3D" id="3.40.50.300">
    <property type="entry name" value="P-loop containing nucleotide triphosphate hydrolases"/>
    <property type="match status" value="2"/>
</dbReference>
<sequence length="1301" mass="145673">MSAHDDGGLPFDELQTRDRHRLISQRQRARSPDKRRALEAEAAASAAKTRDRLAARPAINLVAELPVSTRAGEIASAVRDNQVVVVCGATGSGKTTQLPKILMQAGLGARGLIGHTQPRRLAARSVAQRIADEVAVPLGGLVGFQTRFEQSVGEATQVKLMTDGILLAETARDRFLNRYEAIVIDEAHERTLNVDFLLGYLRRLLPKRPDLKLIVTSATIDPGRFSAFFDDAPVIDVEGRSYPVTVRYRPPDEGTDQPEAVEAAVRELWREGPGDILVFLPGERDIRDTERHLAKALTGSKFAGAEIVPLYARLTRSAQNRIFAPSNGFRVVLATNVAETSLTVPGIRYVIDTGLARISRYSTAAKVQRLPIEPVARASCDQRAGRCGRVAPGICIRLFAEDDYDNRPAFTDPEIRRTNLASVLLTMADLRLGDIEDFPFVDPPERRHIQDGRNLLQQLEALTRGKDGHRITKLGRRLARLPLDPRIGRMLLAGHDHGVLPALRVLAAGLTIQDPRERPTEARQAADEAHKPFSDNRSDFIGLLRVWDAFAAIKRERSGNQLRKWCREHFLNFMRLREWEDLVRQLRRIGSDIGLPNQRLATKLADSDYNALHAALLAGLLDHVGQLDERGEYLGARGRRFRIFPGSALAGRNPKWLVAGELIETSRLYAHHVAMVEPAWIEQAAAHLVQREHYEPHWAKRRGHVAGRERVKLFGLTLADGRKVDYGRIDRVAAREIFIRDGLVAFAVTDNRNRLPEFLAHNQTLVTDIADREARFRRRDLLVDETTQAAFYDEVLPGAVCDRKSLMAWINDHGDAALRFDEDSLLRHAGLDLPADAFPEAVRLGDLPIGLIYRFEPGDPDDGVTARLPLPMINQFPDERADWLVPGLLEEKIREYFKALPKAQRRQVVPVPEFARAAAERLDFASGRLPDQLREAVRAMTGSAIPADAWQGFSPSRHLQMRFEVIDDQGRVLDSGRDLNALRQRLGERAREAVQSRPDHGIERRELTEWPDTDLPGFVELDHGGVSLRAVPALIDRGEHVDLVLLDDPAAAEREHRRGVIRLLRLAARKPARFLKRELTGFKQQATQPLPAPPDTALVDAGILASLEADPEGPVLADLLQAVIGARVEEAPRDVAGFEVLSETVRGAIVSDAVALWDRLSPALTRYAQLRRRLSRGLSLDAMPCVEDMQDQLAHLIHLGFISHMPDPRHLDRYMAALEQRLDKLREAGSEADRERLRQISPYWIAYKQRAARAARRGERPDNLIDLRWMIEEYRVQVFAQPLGTAVKVSPKRLDAVLENC</sequence>
<evidence type="ECO:0000256" key="3">
    <source>
        <dbReference type="ARBA" id="ARBA00022806"/>
    </source>
</evidence>
<keyword evidence="1" id="KW-0547">Nucleotide-binding</keyword>
<dbReference type="Pfam" id="PF04408">
    <property type="entry name" value="WHD_HA2"/>
    <property type="match status" value="1"/>
</dbReference>
<dbReference type="InterPro" id="IPR014001">
    <property type="entry name" value="Helicase_ATP-bd"/>
</dbReference>
<dbReference type="SMART" id="SM00487">
    <property type="entry name" value="DEXDc"/>
    <property type="match status" value="1"/>
</dbReference>
<dbReference type="GO" id="GO:0016787">
    <property type="term" value="F:hydrolase activity"/>
    <property type="evidence" value="ECO:0007669"/>
    <property type="project" value="UniProtKB-KW"/>
</dbReference>
<dbReference type="GO" id="GO:0003724">
    <property type="term" value="F:RNA helicase activity"/>
    <property type="evidence" value="ECO:0007669"/>
    <property type="project" value="UniProtKB-EC"/>
</dbReference>
<evidence type="ECO:0000313" key="9">
    <source>
        <dbReference type="Proteomes" id="UP001259982"/>
    </source>
</evidence>
<proteinExistence type="predicted"/>
<feature type="domain" description="Helicase C-terminal" evidence="7">
    <location>
        <begin position="260"/>
        <end position="431"/>
    </location>
</feature>
<dbReference type="RefSeq" id="WP_311659561.1">
    <property type="nucleotide sequence ID" value="NZ_JAVRHY010000011.1"/>
</dbReference>
<feature type="domain" description="Helicase ATP-binding" evidence="6">
    <location>
        <begin position="75"/>
        <end position="238"/>
    </location>
</feature>
<dbReference type="Proteomes" id="UP001259982">
    <property type="component" value="Unassembled WGS sequence"/>
</dbReference>
<dbReference type="Pfam" id="PF21010">
    <property type="entry name" value="HA2_C"/>
    <property type="match status" value="1"/>
</dbReference>
<dbReference type="SMART" id="SM00490">
    <property type="entry name" value="HELICc"/>
    <property type="match status" value="1"/>
</dbReference>
<evidence type="ECO:0000256" key="4">
    <source>
        <dbReference type="ARBA" id="ARBA00022840"/>
    </source>
</evidence>
<dbReference type="Pfam" id="PF00270">
    <property type="entry name" value="DEAD"/>
    <property type="match status" value="1"/>
</dbReference>
<feature type="compositionally biased region" description="Basic residues" evidence="5">
    <location>
        <begin position="18"/>
        <end position="29"/>
    </location>
</feature>
<dbReference type="Pfam" id="PF00271">
    <property type="entry name" value="Helicase_C"/>
    <property type="match status" value="1"/>
</dbReference>
<dbReference type="PANTHER" id="PTHR18934">
    <property type="entry name" value="ATP-DEPENDENT RNA HELICASE"/>
    <property type="match status" value="1"/>
</dbReference>
<evidence type="ECO:0000259" key="6">
    <source>
        <dbReference type="PROSITE" id="PS51192"/>
    </source>
</evidence>
<dbReference type="InterPro" id="IPR011545">
    <property type="entry name" value="DEAD/DEAH_box_helicase_dom"/>
</dbReference>
<dbReference type="InterPro" id="IPR024590">
    <property type="entry name" value="HrpA_C"/>
</dbReference>
<dbReference type="Gene3D" id="1.20.120.1080">
    <property type="match status" value="1"/>
</dbReference>
<dbReference type="CDD" id="cd18791">
    <property type="entry name" value="SF2_C_RHA"/>
    <property type="match status" value="1"/>
</dbReference>
<dbReference type="InterPro" id="IPR007502">
    <property type="entry name" value="Helicase-assoc_dom"/>
</dbReference>